<evidence type="ECO:0000256" key="1">
    <source>
        <dbReference type="SAM" id="MobiDB-lite"/>
    </source>
</evidence>
<keyword evidence="3" id="KW-1185">Reference proteome</keyword>
<feature type="compositionally biased region" description="Polar residues" evidence="1">
    <location>
        <begin position="71"/>
        <end position="82"/>
    </location>
</feature>
<reference evidence="2 3" key="1">
    <citation type="submission" date="2024-01" db="EMBL/GenBank/DDBJ databases">
        <title>A draft genome for the cacao thread blight pathogen Marasmiellus scandens.</title>
        <authorList>
            <person name="Baruah I.K."/>
            <person name="Leung J."/>
            <person name="Bukari Y."/>
            <person name="Amoako-Attah I."/>
            <person name="Meinhardt L.W."/>
            <person name="Bailey B.A."/>
            <person name="Cohen S.P."/>
        </authorList>
    </citation>
    <scope>NUCLEOTIDE SEQUENCE [LARGE SCALE GENOMIC DNA]</scope>
    <source>
        <strain evidence="2 3">GH-19</strain>
    </source>
</reference>
<accession>A0ABR1JAM3</accession>
<name>A0ABR1JAM3_9AGAR</name>
<gene>
    <name evidence="2" type="ORF">VKT23_012623</name>
</gene>
<dbReference type="EMBL" id="JBANRG010000031">
    <property type="protein sequence ID" value="KAK7451283.1"/>
    <property type="molecule type" value="Genomic_DNA"/>
</dbReference>
<feature type="region of interest" description="Disordered" evidence="1">
    <location>
        <begin position="68"/>
        <end position="193"/>
    </location>
</feature>
<evidence type="ECO:0000313" key="2">
    <source>
        <dbReference type="EMBL" id="KAK7451283.1"/>
    </source>
</evidence>
<feature type="compositionally biased region" description="Basic and acidic residues" evidence="1">
    <location>
        <begin position="334"/>
        <end position="351"/>
    </location>
</feature>
<organism evidence="2 3">
    <name type="scientific">Marasmiellus scandens</name>
    <dbReference type="NCBI Taxonomy" id="2682957"/>
    <lineage>
        <taxon>Eukaryota</taxon>
        <taxon>Fungi</taxon>
        <taxon>Dikarya</taxon>
        <taxon>Basidiomycota</taxon>
        <taxon>Agaricomycotina</taxon>
        <taxon>Agaricomycetes</taxon>
        <taxon>Agaricomycetidae</taxon>
        <taxon>Agaricales</taxon>
        <taxon>Marasmiineae</taxon>
        <taxon>Omphalotaceae</taxon>
        <taxon>Marasmiellus</taxon>
    </lineage>
</organism>
<sequence>MPKVTFLPSARAGPGPVPRPAILYLSLTDLAVGQSTRPLLARQDILSTIPQSQRFNPYDRDARRNLLAANPSPTQSRSTSKRVSFASAVSPAISNTENPTPLALTTAGGPTRDQNPVLAATTLRDPTPTPAAITPRDPTPAPVTIAPRDPTPAPAAIAPRDPTPAPAAIAPRDPTPAPAAIAPRDPTPVPAAITSRGLTPVAVTATTDPATVGTLGELTTSQSSANLSGVRLIAPALGAGTVNKVRIPRPKGVSRMGRNQLISRIGMGERAKALEDYISKLQGLDKNASYESQNPTLLETVNLEALQMFPELDNYEELWPLKYLLMVECKNSANREKNKKDKDKETMDLRNKAAGRRRA</sequence>
<dbReference type="Proteomes" id="UP001498398">
    <property type="component" value="Unassembled WGS sequence"/>
</dbReference>
<evidence type="ECO:0000313" key="3">
    <source>
        <dbReference type="Proteomes" id="UP001498398"/>
    </source>
</evidence>
<feature type="region of interest" description="Disordered" evidence="1">
    <location>
        <begin position="334"/>
        <end position="359"/>
    </location>
</feature>
<protein>
    <submittedName>
        <fullName evidence="2">Uncharacterized protein</fullName>
    </submittedName>
</protein>
<comment type="caution">
    <text evidence="2">The sequence shown here is derived from an EMBL/GenBank/DDBJ whole genome shotgun (WGS) entry which is preliminary data.</text>
</comment>
<proteinExistence type="predicted"/>